<dbReference type="RefSeq" id="WP_067092226.1">
    <property type="nucleotide sequence ID" value="NZ_LWMV01000193.1"/>
</dbReference>
<dbReference type="EMBL" id="LWMV01000193">
    <property type="protein sequence ID" value="KZX11137.1"/>
    <property type="molecule type" value="Genomic_DNA"/>
</dbReference>
<name>A0A166C4D5_9EURY</name>
<sequence length="59" mass="6761">MADIKRVNISLSHEQLEIIRKFQGTMGNSDSEIIRNMVIAWLSEKSVISTSIKQKEGWL</sequence>
<dbReference type="CDD" id="cd21631">
    <property type="entry name" value="RHH_CopG_NikR-like"/>
    <property type="match status" value="1"/>
</dbReference>
<dbReference type="PATRIC" id="fig|49547.3.peg.1638"/>
<reference evidence="2 3" key="1">
    <citation type="submission" date="2016-04" db="EMBL/GenBank/DDBJ databases">
        <title>Genome sequence of Methanobrevibacter curvatus DSM 11111.</title>
        <authorList>
            <person name="Poehlein A."/>
            <person name="Seedorf H."/>
            <person name="Daniel R."/>
        </authorList>
    </citation>
    <scope>NUCLEOTIDE SEQUENCE [LARGE SCALE GENOMIC DNA]</scope>
    <source>
        <strain evidence="2 3">DSM 11111</strain>
    </source>
</reference>
<dbReference type="Pfam" id="PF01402">
    <property type="entry name" value="RHH_1"/>
    <property type="match status" value="1"/>
</dbReference>
<keyword evidence="3" id="KW-1185">Reference proteome</keyword>
<evidence type="ECO:0000313" key="3">
    <source>
        <dbReference type="Proteomes" id="UP000077245"/>
    </source>
</evidence>
<dbReference type="STRING" id="49547.MBCUR_15340"/>
<organism evidence="2 3">
    <name type="scientific">Methanobrevibacter curvatus</name>
    <dbReference type="NCBI Taxonomy" id="49547"/>
    <lineage>
        <taxon>Archaea</taxon>
        <taxon>Methanobacteriati</taxon>
        <taxon>Methanobacteriota</taxon>
        <taxon>Methanomada group</taxon>
        <taxon>Methanobacteria</taxon>
        <taxon>Methanobacteriales</taxon>
        <taxon>Methanobacteriaceae</taxon>
        <taxon>Methanobrevibacter</taxon>
    </lineage>
</organism>
<evidence type="ECO:0000259" key="1">
    <source>
        <dbReference type="Pfam" id="PF01402"/>
    </source>
</evidence>
<dbReference type="InterPro" id="IPR002145">
    <property type="entry name" value="CopG"/>
</dbReference>
<comment type="caution">
    <text evidence="2">The sequence shown here is derived from an EMBL/GenBank/DDBJ whole genome shotgun (WGS) entry which is preliminary data.</text>
</comment>
<gene>
    <name evidence="2" type="ORF">MBCUR_15340</name>
</gene>
<dbReference type="GO" id="GO:0006355">
    <property type="term" value="P:regulation of DNA-templated transcription"/>
    <property type="evidence" value="ECO:0007669"/>
    <property type="project" value="InterPro"/>
</dbReference>
<accession>A0A166C4D5</accession>
<feature type="domain" description="Ribbon-helix-helix protein CopG" evidence="1">
    <location>
        <begin position="5"/>
        <end position="42"/>
    </location>
</feature>
<dbReference type="AlphaFoldDB" id="A0A166C4D5"/>
<dbReference type="Proteomes" id="UP000077245">
    <property type="component" value="Unassembled WGS sequence"/>
</dbReference>
<protein>
    <recommendedName>
        <fullName evidence="1">Ribbon-helix-helix protein CopG domain-containing protein</fullName>
    </recommendedName>
</protein>
<evidence type="ECO:0000313" key="2">
    <source>
        <dbReference type="EMBL" id="KZX11137.1"/>
    </source>
</evidence>
<proteinExistence type="predicted"/>